<proteinExistence type="predicted"/>
<accession>A0ACB8ZIQ8</accession>
<comment type="caution">
    <text evidence="1">The sequence shown here is derived from an EMBL/GenBank/DDBJ whole genome shotgun (WGS) entry which is preliminary data.</text>
</comment>
<evidence type="ECO:0000313" key="2">
    <source>
        <dbReference type="Proteomes" id="UP001055879"/>
    </source>
</evidence>
<sequence>MSTTDRRANRRLSDRRRSLPSCKSSSLTEVLQIFVSQIVLASNRADLTLVCPSHSDSVHFCLWATAFGMNSVVYVPRIKPETIAALSAFCEKANMVSTGIDTTPTSGNSAAFQYNHVEIVESKVNAGAFPSQESAQIANNLSNLGQLYNREDLETDVPAIDFLDKLLRYNHHDRITRK</sequence>
<dbReference type="Proteomes" id="UP001055879">
    <property type="component" value="Linkage Group LG10"/>
</dbReference>
<dbReference type="EMBL" id="CM042056">
    <property type="protein sequence ID" value="KAI3697226.1"/>
    <property type="molecule type" value="Genomic_DNA"/>
</dbReference>
<keyword evidence="2" id="KW-1185">Reference proteome</keyword>
<evidence type="ECO:0000313" key="1">
    <source>
        <dbReference type="EMBL" id="KAI3697226.1"/>
    </source>
</evidence>
<gene>
    <name evidence="1" type="ORF">L6452_30087</name>
</gene>
<reference evidence="1 2" key="2">
    <citation type="journal article" date="2022" name="Mol. Ecol. Resour.">
        <title>The genomes of chicory, endive, great burdock and yacon provide insights into Asteraceae paleo-polyploidization history and plant inulin production.</title>
        <authorList>
            <person name="Fan W."/>
            <person name="Wang S."/>
            <person name="Wang H."/>
            <person name="Wang A."/>
            <person name="Jiang F."/>
            <person name="Liu H."/>
            <person name="Zhao H."/>
            <person name="Xu D."/>
            <person name="Zhang Y."/>
        </authorList>
    </citation>
    <scope>NUCLEOTIDE SEQUENCE [LARGE SCALE GENOMIC DNA]</scope>
    <source>
        <strain evidence="2">cv. Niubang</strain>
    </source>
</reference>
<organism evidence="1 2">
    <name type="scientific">Arctium lappa</name>
    <name type="common">Greater burdock</name>
    <name type="synonym">Lappa major</name>
    <dbReference type="NCBI Taxonomy" id="4217"/>
    <lineage>
        <taxon>Eukaryota</taxon>
        <taxon>Viridiplantae</taxon>
        <taxon>Streptophyta</taxon>
        <taxon>Embryophyta</taxon>
        <taxon>Tracheophyta</taxon>
        <taxon>Spermatophyta</taxon>
        <taxon>Magnoliopsida</taxon>
        <taxon>eudicotyledons</taxon>
        <taxon>Gunneridae</taxon>
        <taxon>Pentapetalae</taxon>
        <taxon>asterids</taxon>
        <taxon>campanulids</taxon>
        <taxon>Asterales</taxon>
        <taxon>Asteraceae</taxon>
        <taxon>Carduoideae</taxon>
        <taxon>Cardueae</taxon>
        <taxon>Arctiinae</taxon>
        <taxon>Arctium</taxon>
    </lineage>
</organism>
<reference evidence="2" key="1">
    <citation type="journal article" date="2022" name="Mol. Ecol. Resour.">
        <title>The genomes of chicory, endive, great burdock and yacon provide insights into Asteraceae palaeo-polyploidization history and plant inulin production.</title>
        <authorList>
            <person name="Fan W."/>
            <person name="Wang S."/>
            <person name="Wang H."/>
            <person name="Wang A."/>
            <person name="Jiang F."/>
            <person name="Liu H."/>
            <person name="Zhao H."/>
            <person name="Xu D."/>
            <person name="Zhang Y."/>
        </authorList>
    </citation>
    <scope>NUCLEOTIDE SEQUENCE [LARGE SCALE GENOMIC DNA]</scope>
    <source>
        <strain evidence="2">cv. Niubang</strain>
    </source>
</reference>
<name>A0ACB8ZIQ8_ARCLA</name>
<protein>
    <submittedName>
        <fullName evidence="1">Uncharacterized protein</fullName>
    </submittedName>
</protein>